<keyword evidence="6" id="KW-1185">Reference proteome</keyword>
<feature type="compositionally biased region" description="Basic and acidic residues" evidence="3">
    <location>
        <begin position="206"/>
        <end position="236"/>
    </location>
</feature>
<evidence type="ECO:0000313" key="6">
    <source>
        <dbReference type="Proteomes" id="UP000230750"/>
    </source>
</evidence>
<evidence type="ECO:0000256" key="3">
    <source>
        <dbReference type="SAM" id="MobiDB-lite"/>
    </source>
</evidence>
<dbReference type="InterPro" id="IPR003508">
    <property type="entry name" value="CIDE-N_dom"/>
</dbReference>
<dbReference type="EMBL" id="MRZV01000286">
    <property type="protein sequence ID" value="PIK53458.1"/>
    <property type="molecule type" value="Genomic_DNA"/>
</dbReference>
<dbReference type="SMART" id="SM00266">
    <property type="entry name" value="CAD"/>
    <property type="match status" value="1"/>
</dbReference>
<evidence type="ECO:0000313" key="5">
    <source>
        <dbReference type="EMBL" id="PIK53458.1"/>
    </source>
</evidence>
<name>A0A2G8KZN2_STIJA</name>
<gene>
    <name evidence="5" type="ORF">BSL78_09644</name>
</gene>
<proteinExistence type="predicted"/>
<dbReference type="Gene3D" id="3.10.20.10">
    <property type="match status" value="1"/>
</dbReference>
<feature type="region of interest" description="Disordered" evidence="3">
    <location>
        <begin position="162"/>
        <end position="254"/>
    </location>
</feature>
<feature type="compositionally biased region" description="Basic and acidic residues" evidence="3">
    <location>
        <begin position="172"/>
        <end position="181"/>
    </location>
</feature>
<organism evidence="5 6">
    <name type="scientific">Stichopus japonicus</name>
    <name type="common">Sea cucumber</name>
    <dbReference type="NCBI Taxonomy" id="307972"/>
    <lineage>
        <taxon>Eukaryota</taxon>
        <taxon>Metazoa</taxon>
        <taxon>Echinodermata</taxon>
        <taxon>Eleutherozoa</taxon>
        <taxon>Echinozoa</taxon>
        <taxon>Holothuroidea</taxon>
        <taxon>Aspidochirotacea</taxon>
        <taxon>Aspidochirotida</taxon>
        <taxon>Stichopodidae</taxon>
        <taxon>Apostichopus</taxon>
    </lineage>
</organism>
<protein>
    <recommendedName>
        <fullName evidence="4">CIDE-N domain-containing protein</fullName>
    </recommendedName>
</protein>
<dbReference type="OrthoDB" id="9943677at2759"/>
<feature type="compositionally biased region" description="Basic and acidic residues" evidence="3">
    <location>
        <begin position="325"/>
        <end position="338"/>
    </location>
</feature>
<evidence type="ECO:0000256" key="1">
    <source>
        <dbReference type="ARBA" id="ARBA00022703"/>
    </source>
</evidence>
<accession>A0A2G8KZN2</accession>
<feature type="compositionally biased region" description="Low complexity" evidence="3">
    <location>
        <begin position="339"/>
        <end position="351"/>
    </location>
</feature>
<dbReference type="SUPFAM" id="SSF54277">
    <property type="entry name" value="CAD &amp; PB1 domains"/>
    <property type="match status" value="1"/>
</dbReference>
<feature type="region of interest" description="Disordered" evidence="3">
    <location>
        <begin position="309"/>
        <end position="374"/>
    </location>
</feature>
<evidence type="ECO:0000259" key="4">
    <source>
        <dbReference type="PROSITE" id="PS51135"/>
    </source>
</evidence>
<reference evidence="5 6" key="1">
    <citation type="journal article" date="2017" name="PLoS Biol.">
        <title>The sea cucumber genome provides insights into morphological evolution and visceral regeneration.</title>
        <authorList>
            <person name="Zhang X."/>
            <person name="Sun L."/>
            <person name="Yuan J."/>
            <person name="Sun Y."/>
            <person name="Gao Y."/>
            <person name="Zhang L."/>
            <person name="Li S."/>
            <person name="Dai H."/>
            <person name="Hamel J.F."/>
            <person name="Liu C."/>
            <person name="Yu Y."/>
            <person name="Liu S."/>
            <person name="Lin W."/>
            <person name="Guo K."/>
            <person name="Jin S."/>
            <person name="Xu P."/>
            <person name="Storey K.B."/>
            <person name="Huan P."/>
            <person name="Zhang T."/>
            <person name="Zhou Y."/>
            <person name="Zhang J."/>
            <person name="Lin C."/>
            <person name="Li X."/>
            <person name="Xing L."/>
            <person name="Huo D."/>
            <person name="Sun M."/>
            <person name="Wang L."/>
            <person name="Mercier A."/>
            <person name="Li F."/>
            <person name="Yang H."/>
            <person name="Xiang J."/>
        </authorList>
    </citation>
    <scope>NUCLEOTIDE SEQUENCE [LARGE SCALE GENOMIC DNA]</scope>
    <source>
        <strain evidence="5">Shaxun</strain>
        <tissue evidence="5">Muscle</tissue>
    </source>
</reference>
<dbReference type="GO" id="GO:0006915">
    <property type="term" value="P:apoptotic process"/>
    <property type="evidence" value="ECO:0007669"/>
    <property type="project" value="UniProtKB-UniRule"/>
</dbReference>
<dbReference type="AlphaFoldDB" id="A0A2G8KZN2"/>
<dbReference type="Proteomes" id="UP000230750">
    <property type="component" value="Unassembled WGS sequence"/>
</dbReference>
<comment type="caution">
    <text evidence="5">The sequence shown here is derived from an EMBL/GenBank/DDBJ whole genome shotgun (WGS) entry which is preliminary data.</text>
</comment>
<feature type="domain" description="CIDE-N" evidence="4">
    <location>
        <begin position="6"/>
        <end position="81"/>
    </location>
</feature>
<sequence>MATNYTKTPYKVQKRGGTKKYGVMAGTFEELKAEGCKHLGLQSYEIGITLEDNTIVDTGYFQSLKPDTLLIFESKHSEDKVEALVESFEDCISNQPDMLRDCLKKHPNIPKFISDEGKGNMKEDRKDDDEWFKDAGPVVAETLVWSASCLRQQNGKILTHGWLASVPRQARPHPEPQRSPRGEGMAGETGDEEEVRELMGDGVESGQERPEERERKRREVERGERFCPTRSREPIRSKTAGSLERGSRGRSLVRRSPNWILNQSAGGVDEFDNCWVPRTGSRGRSPVRKFLAGATAGLEAWSRREQQLLIPRTGSRSKRLIRKRTGPERGPRGREKHLSPASDESSYSSDDGFWETKRRRQSPGRQQEEEPPCMACLTGLLHPLLEGE</sequence>
<dbReference type="PROSITE" id="PS51135">
    <property type="entry name" value="CIDE_N"/>
    <property type="match status" value="1"/>
</dbReference>
<keyword evidence="1 2" id="KW-0053">Apoptosis</keyword>
<feature type="compositionally biased region" description="Basic residues" evidence="3">
    <location>
        <begin position="315"/>
        <end position="324"/>
    </location>
</feature>
<evidence type="ECO:0000256" key="2">
    <source>
        <dbReference type="PROSITE-ProRule" id="PRU00447"/>
    </source>
</evidence>
<dbReference type="Pfam" id="PF02017">
    <property type="entry name" value="CIDE-N"/>
    <property type="match status" value="1"/>
</dbReference>